<evidence type="ECO:0000256" key="3">
    <source>
        <dbReference type="ARBA" id="ARBA00023274"/>
    </source>
</evidence>
<dbReference type="AlphaFoldDB" id="A0A343UY19"/>
<dbReference type="InterPro" id="IPR036419">
    <property type="entry name" value="Ribosomal_S3_C_sf"/>
</dbReference>
<evidence type="ECO:0000313" key="4">
    <source>
        <dbReference type="EMBL" id="AVK39576.1"/>
    </source>
</evidence>
<gene>
    <name evidence="4" type="primary">rps3</name>
</gene>
<accession>A0A343UY19</accession>
<evidence type="ECO:0000256" key="2">
    <source>
        <dbReference type="ARBA" id="ARBA00022980"/>
    </source>
</evidence>
<name>A0A343UY19_9FLOR</name>
<comment type="similarity">
    <text evidence="1">Belongs to the universal ribosomal protein uS3 family.</text>
</comment>
<sequence length="226" mass="26928">MSQKINPISFRLGLSQVWNSTFQLYGKNLFSYINFLYLRSILYNYLRRYLNSKQAFLGSLYWFVLREKVILIVTYENCFNNNLLKFEKLNLFVHFLSNCNLKFYLLKQTNWINTSSLITSYIVYNRKKNFSLKRILKRVIFILNDHLNSKKIVYNNKGPIFLRLKGFKIKISGRFDNARNQMSRTFSNSGGNLPLSKLNSYIEYHSSEIYTNSGLNNLQVWLFYTV</sequence>
<evidence type="ECO:0000256" key="1">
    <source>
        <dbReference type="ARBA" id="ARBA00010761"/>
    </source>
</evidence>
<proteinExistence type="inferred from homology"/>
<dbReference type="GO" id="GO:0003723">
    <property type="term" value="F:RNA binding"/>
    <property type="evidence" value="ECO:0007669"/>
    <property type="project" value="InterPro"/>
</dbReference>
<reference evidence="4" key="1">
    <citation type="journal article" date="2018" name="Mitochondrial DNA Part B Resour">
        <title>Complete mitochondrial genomes of six species of the freshwater red algal order Batrachospermales (Rhodophyta).</title>
        <authorList>
            <person name="Paiano M.O."/>
            <person name="Del Cortona A."/>
            <person name="Costa J.F."/>
            <person name="Liu S.-L."/>
            <person name="Verbruggen H."/>
            <person name="De Clerck O."/>
            <person name="Necchi O."/>
        </authorList>
    </citation>
    <scope>NUCLEOTIDE SEQUENCE</scope>
    <source>
        <strain evidence="4">J.0228</strain>
    </source>
</reference>
<dbReference type="EMBL" id="MG787098">
    <property type="protein sequence ID" value="AVK39576.1"/>
    <property type="molecule type" value="Genomic_DNA"/>
</dbReference>
<organism evidence="4">
    <name type="scientific">Sheathia arcuata</name>
    <dbReference type="NCBI Taxonomy" id="340433"/>
    <lineage>
        <taxon>Eukaryota</taxon>
        <taxon>Rhodophyta</taxon>
        <taxon>Florideophyceae</taxon>
        <taxon>Nemaliophycidae</taxon>
        <taxon>Batrachospermales</taxon>
        <taxon>Batrachospermaceae</taxon>
        <taxon>Sheathia</taxon>
    </lineage>
</organism>
<dbReference type="SUPFAM" id="SSF54814">
    <property type="entry name" value="Prokaryotic type KH domain (KH-domain type II)"/>
    <property type="match status" value="1"/>
</dbReference>
<protein>
    <submittedName>
        <fullName evidence="4">Ribosomal protein S3</fullName>
    </submittedName>
</protein>
<keyword evidence="4" id="KW-0496">Mitochondrion</keyword>
<keyword evidence="2 4" id="KW-0689">Ribosomal protein</keyword>
<geneLocation type="mitochondrion" evidence="4"/>
<keyword evidence="3" id="KW-0687">Ribonucleoprotein</keyword>
<dbReference type="GO" id="GO:0005840">
    <property type="term" value="C:ribosome"/>
    <property type="evidence" value="ECO:0007669"/>
    <property type="project" value="UniProtKB-KW"/>
</dbReference>
<reference evidence="4" key="2">
    <citation type="submission" date="2018-01" db="EMBL/GenBank/DDBJ databases">
        <authorList>
            <person name="Gaut B.S."/>
            <person name="Morton B.R."/>
            <person name="Clegg M.T."/>
            <person name="Duvall M.R."/>
        </authorList>
    </citation>
    <scope>NUCLEOTIDE SEQUENCE</scope>
    <source>
        <strain evidence="4">J.0228</strain>
    </source>
</reference>
<dbReference type="GO" id="GO:1990904">
    <property type="term" value="C:ribonucleoprotein complex"/>
    <property type="evidence" value="ECO:0007669"/>
    <property type="project" value="UniProtKB-KW"/>
</dbReference>
<dbReference type="Gene3D" id="3.30.1140.32">
    <property type="entry name" value="Ribosomal protein S3, C-terminal domain"/>
    <property type="match status" value="1"/>
</dbReference>
<dbReference type="SUPFAM" id="SSF54821">
    <property type="entry name" value="Ribosomal protein S3 C-terminal domain"/>
    <property type="match status" value="1"/>
</dbReference>
<dbReference type="InterPro" id="IPR009019">
    <property type="entry name" value="KH_sf_prok-type"/>
</dbReference>